<gene>
    <name evidence="1" type="ordered locus">Echvi_4659</name>
</gene>
<keyword evidence="2" id="KW-1185">Reference proteome</keyword>
<accession>L0G734</accession>
<proteinExistence type="predicted"/>
<name>L0G734_ECHVK</name>
<dbReference type="KEGG" id="evi:Echvi_4659"/>
<dbReference type="HOGENOM" id="CLU_3152174_0_0_10"/>
<sequence>MKFKYHYFTPNNHHINATTFMSFLGQRDRLAFGDGSQNVMFGDDVNLM</sequence>
<organism evidence="1 2">
    <name type="scientific">Echinicola vietnamensis (strain DSM 17526 / LMG 23754 / KMM 6221)</name>
    <dbReference type="NCBI Taxonomy" id="926556"/>
    <lineage>
        <taxon>Bacteria</taxon>
        <taxon>Pseudomonadati</taxon>
        <taxon>Bacteroidota</taxon>
        <taxon>Cytophagia</taxon>
        <taxon>Cytophagales</taxon>
        <taxon>Cyclobacteriaceae</taxon>
        <taxon>Echinicola</taxon>
    </lineage>
</organism>
<dbReference type="EMBL" id="CP003346">
    <property type="protein sequence ID" value="AGA80826.1"/>
    <property type="molecule type" value="Genomic_DNA"/>
</dbReference>
<evidence type="ECO:0000313" key="1">
    <source>
        <dbReference type="EMBL" id="AGA80826.1"/>
    </source>
</evidence>
<reference evidence="2" key="1">
    <citation type="submission" date="2012-02" db="EMBL/GenBank/DDBJ databases">
        <title>The complete genome of Echinicola vietnamensis DSM 17526.</title>
        <authorList>
            <person name="Lucas S."/>
            <person name="Copeland A."/>
            <person name="Lapidus A."/>
            <person name="Glavina del Rio T."/>
            <person name="Dalin E."/>
            <person name="Tice H."/>
            <person name="Bruce D."/>
            <person name="Goodwin L."/>
            <person name="Pitluck S."/>
            <person name="Peters L."/>
            <person name="Ovchinnikova G."/>
            <person name="Teshima H."/>
            <person name="Kyrpides N."/>
            <person name="Mavromatis K."/>
            <person name="Ivanova N."/>
            <person name="Brettin T."/>
            <person name="Detter J.C."/>
            <person name="Han C."/>
            <person name="Larimer F."/>
            <person name="Land M."/>
            <person name="Hauser L."/>
            <person name="Markowitz V."/>
            <person name="Cheng J.-F."/>
            <person name="Hugenholtz P."/>
            <person name="Woyke T."/>
            <person name="Wu D."/>
            <person name="Brambilla E."/>
            <person name="Klenk H.-P."/>
            <person name="Eisen J.A."/>
        </authorList>
    </citation>
    <scope>NUCLEOTIDE SEQUENCE [LARGE SCALE GENOMIC DNA]</scope>
    <source>
        <strain evidence="2">DSM 17526 / LMG 23754 / KMM 6221</strain>
    </source>
</reference>
<evidence type="ECO:0000313" key="2">
    <source>
        <dbReference type="Proteomes" id="UP000010796"/>
    </source>
</evidence>
<protein>
    <submittedName>
        <fullName evidence="1">Uncharacterized protein</fullName>
    </submittedName>
</protein>
<dbReference type="AlphaFoldDB" id="L0G734"/>
<dbReference type="Proteomes" id="UP000010796">
    <property type="component" value="Chromosome"/>
</dbReference>